<gene>
    <name evidence="6" type="ORF">PHYEVI_LOCUS6615</name>
</gene>
<dbReference type="Pfam" id="PF07545">
    <property type="entry name" value="Vg_Tdu"/>
    <property type="match status" value="1"/>
</dbReference>
<dbReference type="Proteomes" id="UP001153712">
    <property type="component" value="Chromosome 3"/>
</dbReference>
<evidence type="ECO:0000256" key="2">
    <source>
        <dbReference type="ARBA" id="ARBA00023015"/>
    </source>
</evidence>
<dbReference type="GO" id="GO:0006355">
    <property type="term" value="P:regulation of DNA-templated transcription"/>
    <property type="evidence" value="ECO:0007669"/>
    <property type="project" value="InterPro"/>
</dbReference>
<comment type="subcellular location">
    <subcellularLocation>
        <location evidence="1">Nucleus</location>
    </subcellularLocation>
</comment>
<evidence type="ECO:0008006" key="8">
    <source>
        <dbReference type="Google" id="ProtNLM"/>
    </source>
</evidence>
<organism evidence="6 7">
    <name type="scientific">Phyllotreta striolata</name>
    <name type="common">Striped flea beetle</name>
    <name type="synonym">Crioceris striolata</name>
    <dbReference type="NCBI Taxonomy" id="444603"/>
    <lineage>
        <taxon>Eukaryota</taxon>
        <taxon>Metazoa</taxon>
        <taxon>Ecdysozoa</taxon>
        <taxon>Arthropoda</taxon>
        <taxon>Hexapoda</taxon>
        <taxon>Insecta</taxon>
        <taxon>Pterygota</taxon>
        <taxon>Neoptera</taxon>
        <taxon>Endopterygota</taxon>
        <taxon>Coleoptera</taxon>
        <taxon>Polyphaga</taxon>
        <taxon>Cucujiformia</taxon>
        <taxon>Chrysomeloidea</taxon>
        <taxon>Chrysomelidae</taxon>
        <taxon>Galerucinae</taxon>
        <taxon>Alticini</taxon>
        <taxon>Phyllotreta</taxon>
    </lineage>
</organism>
<accession>A0A9N9TQG1</accession>
<evidence type="ECO:0000256" key="1">
    <source>
        <dbReference type="ARBA" id="ARBA00004123"/>
    </source>
</evidence>
<dbReference type="EMBL" id="OU900096">
    <property type="protein sequence ID" value="CAG9860259.1"/>
    <property type="molecule type" value="Genomic_DNA"/>
</dbReference>
<feature type="region of interest" description="Disordered" evidence="5">
    <location>
        <begin position="111"/>
        <end position="168"/>
    </location>
</feature>
<protein>
    <recommendedName>
        <fullName evidence="8">Vestigial</fullName>
    </recommendedName>
</protein>
<dbReference type="GO" id="GO:0005634">
    <property type="term" value="C:nucleus"/>
    <property type="evidence" value="ECO:0007669"/>
    <property type="project" value="UniProtKB-SubCell"/>
</dbReference>
<keyword evidence="4" id="KW-0539">Nucleus</keyword>
<evidence type="ECO:0000256" key="5">
    <source>
        <dbReference type="SAM" id="MobiDB-lite"/>
    </source>
</evidence>
<dbReference type="PANTHER" id="PTHR15950">
    <property type="entry name" value="TRANSCRIPTION COFACTOR VESTIGIAL-LIKE PROTEIN"/>
    <property type="match status" value="1"/>
</dbReference>
<sequence length="328" mass="35180">MYIMSCSEVMYQAYYPYLYQRAGAAPPVSAHPVPRTGPFSSPFGAAHQYDRFNVQRLQDAHTLSQAAAAASSSNGTSSLGGGLASVAAGSLDGHVAGASSSAAAGHSHPIYLQGSAHSSGGSVSSTGGASPTSPLRPGKEEDCSLHGRSSTEDPQPGVDDDDSQEAGNSRAQYVSANCVVFTHYQGDAASVVDEHFSRALDKTSHTKETSPMSTRNFPPSFWNSQHYNGASSSSHHAADLYTDHYHPSDAWYQYSQHHRAVHDYHHHNMAAQYGGLLLPSSRLHMGSHAPCKAMDWQHPSIESPYSSYPTMSGLEAQVQDSSKDLYWF</sequence>
<keyword evidence="7" id="KW-1185">Reference proteome</keyword>
<feature type="compositionally biased region" description="Basic and acidic residues" evidence="5">
    <location>
        <begin position="137"/>
        <end position="151"/>
    </location>
</feature>
<dbReference type="PANTHER" id="PTHR15950:SF15">
    <property type="entry name" value="PROTEIN VESTIGIAL"/>
    <property type="match status" value="1"/>
</dbReference>
<evidence type="ECO:0000256" key="4">
    <source>
        <dbReference type="ARBA" id="ARBA00023242"/>
    </source>
</evidence>
<dbReference type="OrthoDB" id="10069705at2759"/>
<evidence type="ECO:0000313" key="6">
    <source>
        <dbReference type="EMBL" id="CAG9860259.1"/>
    </source>
</evidence>
<keyword evidence="3" id="KW-0804">Transcription</keyword>
<dbReference type="AlphaFoldDB" id="A0A9N9TQG1"/>
<name>A0A9N9TQG1_PHYSR</name>
<evidence type="ECO:0000256" key="3">
    <source>
        <dbReference type="ARBA" id="ARBA00023163"/>
    </source>
</evidence>
<keyword evidence="2" id="KW-0805">Transcription regulation</keyword>
<reference evidence="6" key="1">
    <citation type="submission" date="2022-01" db="EMBL/GenBank/DDBJ databases">
        <authorList>
            <person name="King R."/>
        </authorList>
    </citation>
    <scope>NUCLEOTIDE SEQUENCE</scope>
</reference>
<evidence type="ECO:0000313" key="7">
    <source>
        <dbReference type="Proteomes" id="UP001153712"/>
    </source>
</evidence>
<proteinExistence type="predicted"/>
<dbReference type="InterPro" id="IPR011520">
    <property type="entry name" value="Vg_fam"/>
</dbReference>
<feature type="compositionally biased region" description="Low complexity" evidence="5">
    <location>
        <begin position="111"/>
        <end position="133"/>
    </location>
</feature>